<keyword evidence="3" id="KW-1185">Reference proteome</keyword>
<keyword evidence="1" id="KW-0732">Signal</keyword>
<protein>
    <recommendedName>
        <fullName evidence="4">DUF1795 domain-containing protein</fullName>
    </recommendedName>
</protein>
<dbReference type="AlphaFoldDB" id="A0A9W6EV77"/>
<dbReference type="Proteomes" id="UP001143545">
    <property type="component" value="Unassembled WGS sequence"/>
</dbReference>
<proteinExistence type="predicted"/>
<dbReference type="EMBL" id="BRVP01000009">
    <property type="protein sequence ID" value="GLB52596.1"/>
    <property type="molecule type" value="Genomic_DNA"/>
</dbReference>
<sequence>MQKLMTFLVFISLSMSALAQTTFVLDTASIENPKFKKPVERNNADITYYSTYTADTLQLQIRIPDSLVVFETTHDHTPIINIGISPKYYDPKRATNLVIVKTLSTLNPEELVVKDILNIYENFTDHLEDLMVLKNGKDRIDGQDAYWYMATYRNTETDEINTTLSFYVVHPVTKKAYNIFIFSFEPLNYTKQLSIYYNYLQTIKFDTRLPIKDDKNIKNGMLYLGDE</sequence>
<comment type="caution">
    <text evidence="2">The sequence shown here is derived from an EMBL/GenBank/DDBJ whole genome shotgun (WGS) entry which is preliminary data.</text>
</comment>
<dbReference type="RefSeq" id="WP_281753973.1">
    <property type="nucleotide sequence ID" value="NZ_BRVP01000009.1"/>
</dbReference>
<organism evidence="2 3">
    <name type="scientific">Neptunitalea chrysea</name>
    <dbReference type="NCBI Taxonomy" id="1647581"/>
    <lineage>
        <taxon>Bacteria</taxon>
        <taxon>Pseudomonadati</taxon>
        <taxon>Bacteroidota</taxon>
        <taxon>Flavobacteriia</taxon>
        <taxon>Flavobacteriales</taxon>
        <taxon>Flavobacteriaceae</taxon>
        <taxon>Neptunitalea</taxon>
    </lineage>
</organism>
<evidence type="ECO:0000256" key="1">
    <source>
        <dbReference type="SAM" id="SignalP"/>
    </source>
</evidence>
<evidence type="ECO:0000313" key="2">
    <source>
        <dbReference type="EMBL" id="GLB52596.1"/>
    </source>
</evidence>
<feature type="signal peptide" evidence="1">
    <location>
        <begin position="1"/>
        <end position="19"/>
    </location>
</feature>
<evidence type="ECO:0000313" key="3">
    <source>
        <dbReference type="Proteomes" id="UP001143545"/>
    </source>
</evidence>
<reference evidence="2" key="1">
    <citation type="submission" date="2022-07" db="EMBL/GenBank/DDBJ databases">
        <title>Taxonomy of Novel Oxalotrophic and Methylotrophic Bacteria.</title>
        <authorList>
            <person name="Sahin N."/>
            <person name="Tani A."/>
        </authorList>
    </citation>
    <scope>NUCLEOTIDE SEQUENCE</scope>
    <source>
        <strain evidence="2">AM327</strain>
    </source>
</reference>
<accession>A0A9W6EV77</accession>
<evidence type="ECO:0008006" key="4">
    <source>
        <dbReference type="Google" id="ProtNLM"/>
    </source>
</evidence>
<gene>
    <name evidence="2" type="ORF">NBRC110019_16360</name>
</gene>
<name>A0A9W6EV77_9FLAO</name>
<feature type="chain" id="PRO_5040812959" description="DUF1795 domain-containing protein" evidence="1">
    <location>
        <begin position="20"/>
        <end position="227"/>
    </location>
</feature>